<feature type="transmembrane region" description="Helical" evidence="14">
    <location>
        <begin position="236"/>
        <end position="255"/>
    </location>
</feature>
<dbReference type="RefSeq" id="XP_032824723.1">
    <property type="nucleotide sequence ID" value="XM_032968832.1"/>
</dbReference>
<dbReference type="GO" id="GO:0015075">
    <property type="term" value="F:monoatomic ion transmembrane transporter activity"/>
    <property type="evidence" value="ECO:0007669"/>
    <property type="project" value="UniProtKB-ARBA"/>
</dbReference>
<dbReference type="CTD" id="6528"/>
<dbReference type="PANTHER" id="PTHR42985:SF11">
    <property type="entry name" value="SODIUM_IODIDE COTRANSPORTER"/>
    <property type="match status" value="1"/>
</dbReference>
<protein>
    <submittedName>
        <fullName evidence="16">Sodium/iodide cotransporter</fullName>
    </submittedName>
</protein>
<dbReference type="AlphaFoldDB" id="A0AAJ7X981"/>
<feature type="transmembrane region" description="Helical" evidence="14">
    <location>
        <begin position="438"/>
        <end position="460"/>
    </location>
</feature>
<evidence type="ECO:0000256" key="8">
    <source>
        <dbReference type="ARBA" id="ARBA00023065"/>
    </source>
</evidence>
<evidence type="ECO:0000313" key="16">
    <source>
        <dbReference type="RefSeq" id="XP_032824723.1"/>
    </source>
</evidence>
<dbReference type="KEGG" id="pmrn:116950774"/>
<accession>A0AAJ7X981</accession>
<dbReference type="Proteomes" id="UP001318040">
    <property type="component" value="Chromosome 40"/>
</dbReference>
<evidence type="ECO:0000256" key="2">
    <source>
        <dbReference type="ARBA" id="ARBA00006434"/>
    </source>
</evidence>
<feature type="transmembrane region" description="Helical" evidence="14">
    <location>
        <begin position="81"/>
        <end position="104"/>
    </location>
</feature>
<evidence type="ECO:0000256" key="10">
    <source>
        <dbReference type="ARBA" id="ARBA00023180"/>
    </source>
</evidence>
<gene>
    <name evidence="16" type="primary">SLC5A5</name>
</gene>
<feature type="transmembrane region" description="Helical" evidence="14">
    <location>
        <begin position="276"/>
        <end position="301"/>
    </location>
</feature>
<reference evidence="16" key="1">
    <citation type="submission" date="2025-08" db="UniProtKB">
        <authorList>
            <consortium name="RefSeq"/>
        </authorList>
    </citation>
    <scope>IDENTIFICATION</scope>
    <source>
        <tissue evidence="16">Sperm</tissue>
    </source>
</reference>
<feature type="transmembrane region" description="Helical" evidence="14">
    <location>
        <begin position="386"/>
        <end position="407"/>
    </location>
</feature>
<evidence type="ECO:0000256" key="12">
    <source>
        <dbReference type="ARBA" id="ARBA00036099"/>
    </source>
</evidence>
<keyword evidence="8" id="KW-0406">Ion transport</keyword>
<dbReference type="GO" id="GO:0006814">
    <property type="term" value="P:sodium ion transport"/>
    <property type="evidence" value="ECO:0007669"/>
    <property type="project" value="UniProtKB-KW"/>
</dbReference>
<keyword evidence="3" id="KW-0813">Transport</keyword>
<comment type="catalytic activity">
    <reaction evidence="12">
        <text>iodide(out) + 2 Na(+)(out) = iodide(in) + 2 Na(+)(in)</text>
        <dbReference type="Rhea" id="RHEA:71207"/>
        <dbReference type="ChEBI" id="CHEBI:16382"/>
        <dbReference type="ChEBI" id="CHEBI:29101"/>
    </reaction>
</comment>
<name>A0AAJ7X981_PETMA</name>
<dbReference type="InterPro" id="IPR038377">
    <property type="entry name" value="Na/Glc_symporter_sf"/>
</dbReference>
<dbReference type="Gene3D" id="1.20.1730.10">
    <property type="entry name" value="Sodium/glucose cotransporter"/>
    <property type="match status" value="1"/>
</dbReference>
<evidence type="ECO:0000256" key="5">
    <source>
        <dbReference type="ARBA" id="ARBA00022692"/>
    </source>
</evidence>
<feature type="transmembrane region" description="Helical" evidence="14">
    <location>
        <begin position="50"/>
        <end position="69"/>
    </location>
</feature>
<evidence type="ECO:0000256" key="11">
    <source>
        <dbReference type="ARBA" id="ARBA00023201"/>
    </source>
</evidence>
<keyword evidence="5 14" id="KW-0812">Transmembrane</keyword>
<keyword evidence="9 14" id="KW-0472">Membrane</keyword>
<dbReference type="InterPro" id="IPR018212">
    <property type="entry name" value="Na/solute_symporter_CS"/>
</dbReference>
<keyword evidence="10" id="KW-0325">Glycoprotein</keyword>
<comment type="subcellular location">
    <subcellularLocation>
        <location evidence="1">Cell membrane</location>
        <topology evidence="1">Multi-pass membrane protein</topology>
    </subcellularLocation>
</comment>
<dbReference type="PROSITE" id="PS00456">
    <property type="entry name" value="NA_SOLUT_SYMP_1"/>
    <property type="match status" value="1"/>
</dbReference>
<evidence type="ECO:0000256" key="1">
    <source>
        <dbReference type="ARBA" id="ARBA00004651"/>
    </source>
</evidence>
<feature type="transmembrane region" description="Helical" evidence="14">
    <location>
        <begin position="125"/>
        <end position="150"/>
    </location>
</feature>
<evidence type="ECO:0000256" key="4">
    <source>
        <dbReference type="ARBA" id="ARBA00022475"/>
    </source>
</evidence>
<feature type="transmembrane region" description="Helical" evidence="14">
    <location>
        <begin position="182"/>
        <end position="201"/>
    </location>
</feature>
<dbReference type="GO" id="GO:0005886">
    <property type="term" value="C:plasma membrane"/>
    <property type="evidence" value="ECO:0007669"/>
    <property type="project" value="UniProtKB-SubCell"/>
</dbReference>
<evidence type="ECO:0000256" key="13">
    <source>
        <dbReference type="RuleBase" id="RU362091"/>
    </source>
</evidence>
<proteinExistence type="inferred from homology"/>
<keyword evidence="6 14" id="KW-1133">Transmembrane helix</keyword>
<comment type="similarity">
    <text evidence="2 13">Belongs to the sodium:solute symporter (SSF) (TC 2.A.21) family.</text>
</comment>
<evidence type="ECO:0000256" key="3">
    <source>
        <dbReference type="ARBA" id="ARBA00022448"/>
    </source>
</evidence>
<dbReference type="PROSITE" id="PS50283">
    <property type="entry name" value="NA_SOLUT_SYMP_3"/>
    <property type="match status" value="1"/>
</dbReference>
<dbReference type="InterPro" id="IPR001734">
    <property type="entry name" value="Na/solute_symporter"/>
</dbReference>
<keyword evidence="7" id="KW-0915">Sodium</keyword>
<keyword evidence="11" id="KW-0739">Sodium transport</keyword>
<feature type="transmembrane region" description="Helical" evidence="14">
    <location>
        <begin position="6"/>
        <end position="30"/>
    </location>
</feature>
<dbReference type="GO" id="GO:0015293">
    <property type="term" value="F:symporter activity"/>
    <property type="evidence" value="ECO:0007669"/>
    <property type="project" value="TreeGrafter"/>
</dbReference>
<evidence type="ECO:0000313" key="15">
    <source>
        <dbReference type="Proteomes" id="UP001318040"/>
    </source>
</evidence>
<dbReference type="PANTHER" id="PTHR42985">
    <property type="entry name" value="SODIUM-COUPLED MONOCARBOXYLATE TRANSPORTER"/>
    <property type="match status" value="1"/>
</dbReference>
<evidence type="ECO:0000256" key="14">
    <source>
        <dbReference type="SAM" id="Phobius"/>
    </source>
</evidence>
<dbReference type="GO" id="GO:1904200">
    <property type="term" value="P:iodide transmembrane transport"/>
    <property type="evidence" value="ECO:0007669"/>
    <property type="project" value="TreeGrafter"/>
</dbReference>
<organism evidence="15 16">
    <name type="scientific">Petromyzon marinus</name>
    <name type="common">Sea lamprey</name>
    <dbReference type="NCBI Taxonomy" id="7757"/>
    <lineage>
        <taxon>Eukaryota</taxon>
        <taxon>Metazoa</taxon>
        <taxon>Chordata</taxon>
        <taxon>Craniata</taxon>
        <taxon>Vertebrata</taxon>
        <taxon>Cyclostomata</taxon>
        <taxon>Hyperoartia</taxon>
        <taxon>Petromyzontiformes</taxon>
        <taxon>Petromyzontidae</taxon>
        <taxon>Petromyzon</taxon>
    </lineage>
</organism>
<dbReference type="GO" id="GO:0070062">
    <property type="term" value="C:extracellular exosome"/>
    <property type="evidence" value="ECO:0007669"/>
    <property type="project" value="TreeGrafter"/>
</dbReference>
<evidence type="ECO:0000256" key="6">
    <source>
        <dbReference type="ARBA" id="ARBA00022989"/>
    </source>
</evidence>
<keyword evidence="15" id="KW-1185">Reference proteome</keyword>
<feature type="transmembrane region" description="Helical" evidence="14">
    <location>
        <begin position="413"/>
        <end position="431"/>
    </location>
</feature>
<evidence type="ECO:0000256" key="9">
    <source>
        <dbReference type="ARBA" id="ARBA00023136"/>
    </source>
</evidence>
<feature type="transmembrane region" description="Helical" evidence="14">
    <location>
        <begin position="156"/>
        <end position="175"/>
    </location>
</feature>
<dbReference type="NCBIfam" id="TIGR00813">
    <property type="entry name" value="sss"/>
    <property type="match status" value="1"/>
</dbReference>
<sequence>MAGGGFSPWDYCVFAVMLLVSTSIGIFYALRGGGQRTTGDFFMGGRHLSALPVGLSLSASFMSAVQVLGVPGEAYRYGAKFLQMCLGQSVNVFITAYVFLPVFYRLGITSTYQYLEMRFNKVVRLCGTTQYIVATVLYTGVVIYAPALILNQVTGLSIWFSVLSSGAICTFYTTIGGMKAVVWTDAFQVMVMLAGFWAVLIQGTMEVGGISTAISRVNNGSRINFGDFDPDPRRRYTFWTLTTGATLLWLSMYGVNQAQVQRYLACRSETQARRALFVNLLGLWVIVCSAGMCGLVMFALYKDCDPLQAGLVTAPDQLMPYFVLDIFENIPGVPGLFLSCAYSGTLSTASTSINALAAVTLEDLLKPNVRVLPERKLALISKGLSFLYGSLCIIVAALSSLLGGGVLQASFTVMGVVSGPLLGAFSLGIFVPPSNSTGVLVGLAAGFVASLWISVGASIYPPSLAGMGALPTSVSACGAAAAATWRLHGGSANASAAPDLRAFGANLSAVPEVCDAARPALADSFYAMSYLYFGPLGTVVTMLVGIAVSYLTGPTRREDIGPGLLWSDLSWPSKNKLKKDKHSLVSLNSEDLDTAPLESTGSKGSTPKMYFLEDSDDGERAGIATSAGERCVLGKDKVFGDVTFGLLSERETNV</sequence>
<dbReference type="InterPro" id="IPR051163">
    <property type="entry name" value="Sodium:Solute_Symporter_SSF"/>
</dbReference>
<feature type="transmembrane region" description="Helical" evidence="14">
    <location>
        <begin position="341"/>
        <end position="365"/>
    </location>
</feature>
<keyword evidence="4" id="KW-1003">Cell membrane</keyword>
<feature type="transmembrane region" description="Helical" evidence="14">
    <location>
        <begin position="530"/>
        <end position="551"/>
    </location>
</feature>
<dbReference type="Pfam" id="PF00474">
    <property type="entry name" value="SSF"/>
    <property type="match status" value="1"/>
</dbReference>
<evidence type="ECO:0000256" key="7">
    <source>
        <dbReference type="ARBA" id="ARBA00023053"/>
    </source>
</evidence>